<keyword evidence="2" id="KW-1133">Transmembrane helix</keyword>
<feature type="transmembrane region" description="Helical" evidence="2">
    <location>
        <begin position="129"/>
        <end position="149"/>
    </location>
</feature>
<evidence type="ECO:0000256" key="1">
    <source>
        <dbReference type="SAM" id="MobiDB-lite"/>
    </source>
</evidence>
<feature type="compositionally biased region" description="Pro residues" evidence="1">
    <location>
        <begin position="190"/>
        <end position="201"/>
    </location>
</feature>
<accession>A0ABX1AQQ7</accession>
<reference evidence="3 4" key="1">
    <citation type="submission" date="2020-03" db="EMBL/GenBank/DDBJ databases">
        <title>Draft genome of Streptomyces sp. ventii, isolated from the Axial Seamount in the Pacific Ocean, and resequencing of the two type strains Streptomyces lonarensis strain NCL 716 and Streptomyces bohaiensis strain 11A07.</title>
        <authorList>
            <person name="Loughran R.M."/>
            <person name="Pfannmuller K.M."/>
            <person name="Wasson B.J."/>
            <person name="Deadmond M.C."/>
            <person name="Paddock B.E."/>
            <person name="Koyack M.J."/>
            <person name="Gallegos D.A."/>
            <person name="Mitchell E.A."/>
            <person name="Ushijima B."/>
            <person name="Saw J.H."/>
            <person name="Mcphail K.L."/>
            <person name="Videau P."/>
        </authorList>
    </citation>
    <scope>NUCLEOTIDE SEQUENCE [LARGE SCALE GENOMIC DNA]</scope>
    <source>
        <strain evidence="4">5675061</strain>
    </source>
</reference>
<comment type="caution">
    <text evidence="3">The sequence shown here is derived from an EMBL/GenBank/DDBJ whole genome shotgun (WGS) entry which is preliminary data.</text>
</comment>
<evidence type="ECO:0000313" key="4">
    <source>
        <dbReference type="Proteomes" id="UP000746503"/>
    </source>
</evidence>
<keyword evidence="4" id="KW-1185">Reference proteome</keyword>
<feature type="transmembrane region" description="Helical" evidence="2">
    <location>
        <begin position="68"/>
        <end position="91"/>
    </location>
</feature>
<evidence type="ECO:0000313" key="3">
    <source>
        <dbReference type="EMBL" id="NJP66627.1"/>
    </source>
</evidence>
<protein>
    <recommendedName>
        <fullName evidence="5">Integral membrane protein</fullName>
    </recommendedName>
</protein>
<evidence type="ECO:0008006" key="5">
    <source>
        <dbReference type="Google" id="ProtNLM"/>
    </source>
</evidence>
<dbReference type="EMBL" id="JAAVJB010000060">
    <property type="protein sequence ID" value="NJP66627.1"/>
    <property type="molecule type" value="Genomic_DNA"/>
</dbReference>
<proteinExistence type="predicted"/>
<keyword evidence="2" id="KW-0812">Transmembrane</keyword>
<dbReference type="RefSeq" id="WP_167933156.1">
    <property type="nucleotide sequence ID" value="NZ_JAAVJB010000060.1"/>
</dbReference>
<evidence type="ECO:0000256" key="2">
    <source>
        <dbReference type="SAM" id="Phobius"/>
    </source>
</evidence>
<gene>
    <name evidence="3" type="ORF">HCJ92_10085</name>
</gene>
<keyword evidence="2" id="KW-0472">Membrane</keyword>
<feature type="region of interest" description="Disordered" evidence="1">
    <location>
        <begin position="182"/>
        <end position="208"/>
    </location>
</feature>
<name>A0ABX1AQQ7_9ACTN</name>
<dbReference type="Proteomes" id="UP000746503">
    <property type="component" value="Unassembled WGS sequence"/>
</dbReference>
<feature type="transmembrane region" description="Helical" evidence="2">
    <location>
        <begin position="36"/>
        <end position="56"/>
    </location>
</feature>
<sequence length="221" mass="22561">MGFSGAGTRAVRAAVFTALCVTLSAGAHVMFTGKPLPFPAVAAVSAAVFVIAFLLAARERRFRHIAALLLPAQLAADAVFTTGQAACYSAAPPTLPVRLIGVDLICAGGDLGTPLARLLSGSETAVDPAAPWLLLGAHLCVGLVAAGWLRGGERALARVLRAAATAGFRPLRLVTAVRTVGRRPETAVPRPAPAPRRPAPAPLLSHSVLRRGPPSAVVLAA</sequence>
<organism evidence="3 4">
    <name type="scientific">Streptomyces spiramenti</name>
    <dbReference type="NCBI Taxonomy" id="2720606"/>
    <lineage>
        <taxon>Bacteria</taxon>
        <taxon>Bacillati</taxon>
        <taxon>Actinomycetota</taxon>
        <taxon>Actinomycetes</taxon>
        <taxon>Kitasatosporales</taxon>
        <taxon>Streptomycetaceae</taxon>
        <taxon>Streptomyces</taxon>
    </lineage>
</organism>